<keyword evidence="1" id="KW-0472">Membrane</keyword>
<keyword evidence="1" id="KW-0812">Transmembrane</keyword>
<organism evidence="2 3">
    <name type="scientific">Cytobacillus eiseniae</name>
    <dbReference type="NCBI Taxonomy" id="762947"/>
    <lineage>
        <taxon>Bacteria</taxon>
        <taxon>Bacillati</taxon>
        <taxon>Bacillota</taxon>
        <taxon>Bacilli</taxon>
        <taxon>Bacillales</taxon>
        <taxon>Bacillaceae</taxon>
        <taxon>Cytobacillus</taxon>
    </lineage>
</organism>
<gene>
    <name evidence="2" type="ORF">J2Z40_001604</name>
</gene>
<evidence type="ECO:0000313" key="3">
    <source>
        <dbReference type="Proteomes" id="UP001519293"/>
    </source>
</evidence>
<proteinExistence type="predicted"/>
<reference evidence="2 3" key="1">
    <citation type="submission" date="2021-03" db="EMBL/GenBank/DDBJ databases">
        <title>Genomic Encyclopedia of Type Strains, Phase IV (KMG-IV): sequencing the most valuable type-strain genomes for metagenomic binning, comparative biology and taxonomic classification.</title>
        <authorList>
            <person name="Goeker M."/>
        </authorList>
    </citation>
    <scope>NUCLEOTIDE SEQUENCE [LARGE SCALE GENOMIC DNA]</scope>
    <source>
        <strain evidence="2 3">DSM 26675</strain>
    </source>
</reference>
<evidence type="ECO:0000313" key="2">
    <source>
        <dbReference type="EMBL" id="MBP2241042.1"/>
    </source>
</evidence>
<sequence length="67" mass="7833">MNKLKRIFLLVASIGQVLAIILLFINIKAAIVFYVGYAVLMIGIFVILLLERKKEKEEDDRNDYRNY</sequence>
<feature type="transmembrane region" description="Helical" evidence="1">
    <location>
        <begin position="7"/>
        <end position="25"/>
    </location>
</feature>
<keyword evidence="3" id="KW-1185">Reference proteome</keyword>
<name>A0ABS4RDR4_9BACI</name>
<evidence type="ECO:0000256" key="1">
    <source>
        <dbReference type="SAM" id="Phobius"/>
    </source>
</evidence>
<feature type="transmembrane region" description="Helical" evidence="1">
    <location>
        <begin position="31"/>
        <end position="50"/>
    </location>
</feature>
<dbReference type="Proteomes" id="UP001519293">
    <property type="component" value="Unassembled WGS sequence"/>
</dbReference>
<comment type="caution">
    <text evidence="2">The sequence shown here is derived from an EMBL/GenBank/DDBJ whole genome shotgun (WGS) entry which is preliminary data.</text>
</comment>
<dbReference type="EMBL" id="JAGIKZ010000007">
    <property type="protein sequence ID" value="MBP2241042.1"/>
    <property type="molecule type" value="Genomic_DNA"/>
</dbReference>
<dbReference type="RefSeq" id="WP_066392526.1">
    <property type="nucleotide sequence ID" value="NZ_JAGIKZ010000007.1"/>
</dbReference>
<keyword evidence="1" id="KW-1133">Transmembrane helix</keyword>
<protein>
    <submittedName>
        <fullName evidence="2">Uncharacterized protein</fullName>
    </submittedName>
</protein>
<accession>A0ABS4RDR4</accession>